<dbReference type="AlphaFoldDB" id="A0A0D3J163"/>
<proteinExistence type="predicted"/>
<accession>A0A0D3J163</accession>
<reference evidence="2" key="1">
    <citation type="journal article" date="2013" name="Nature">
        <title>Pan genome of the phytoplankton Emiliania underpins its global distribution.</title>
        <authorList>
            <person name="Read B.A."/>
            <person name="Kegel J."/>
            <person name="Klute M.J."/>
            <person name="Kuo A."/>
            <person name="Lefebvre S.C."/>
            <person name="Maumus F."/>
            <person name="Mayer C."/>
            <person name="Miller J."/>
            <person name="Monier A."/>
            <person name="Salamov A."/>
            <person name="Young J."/>
            <person name="Aguilar M."/>
            <person name="Claverie J.M."/>
            <person name="Frickenhaus S."/>
            <person name="Gonzalez K."/>
            <person name="Herman E.K."/>
            <person name="Lin Y.C."/>
            <person name="Napier J."/>
            <person name="Ogata H."/>
            <person name="Sarno A.F."/>
            <person name="Shmutz J."/>
            <person name="Schroeder D."/>
            <person name="de Vargas C."/>
            <person name="Verret F."/>
            <person name="von Dassow P."/>
            <person name="Valentin K."/>
            <person name="Van de Peer Y."/>
            <person name="Wheeler G."/>
            <person name="Dacks J.B."/>
            <person name="Delwiche C.F."/>
            <person name="Dyhrman S.T."/>
            <person name="Glockner G."/>
            <person name="John U."/>
            <person name="Richards T."/>
            <person name="Worden A.Z."/>
            <person name="Zhang X."/>
            <person name="Grigoriev I.V."/>
            <person name="Allen A.E."/>
            <person name="Bidle K."/>
            <person name="Borodovsky M."/>
            <person name="Bowler C."/>
            <person name="Brownlee C."/>
            <person name="Cock J.M."/>
            <person name="Elias M."/>
            <person name="Gladyshev V.N."/>
            <person name="Groth M."/>
            <person name="Guda C."/>
            <person name="Hadaegh A."/>
            <person name="Iglesias-Rodriguez M.D."/>
            <person name="Jenkins J."/>
            <person name="Jones B.M."/>
            <person name="Lawson T."/>
            <person name="Leese F."/>
            <person name="Lindquist E."/>
            <person name="Lobanov A."/>
            <person name="Lomsadze A."/>
            <person name="Malik S.B."/>
            <person name="Marsh M.E."/>
            <person name="Mackinder L."/>
            <person name="Mock T."/>
            <person name="Mueller-Roeber B."/>
            <person name="Pagarete A."/>
            <person name="Parker M."/>
            <person name="Probert I."/>
            <person name="Quesneville H."/>
            <person name="Raines C."/>
            <person name="Rensing S.A."/>
            <person name="Riano-Pachon D.M."/>
            <person name="Richier S."/>
            <person name="Rokitta S."/>
            <person name="Shiraiwa Y."/>
            <person name="Soanes D.M."/>
            <person name="van der Giezen M."/>
            <person name="Wahlund T.M."/>
            <person name="Williams B."/>
            <person name="Wilson W."/>
            <person name="Wolfe G."/>
            <person name="Wurch L.L."/>
        </authorList>
    </citation>
    <scope>NUCLEOTIDE SEQUENCE</scope>
</reference>
<reference evidence="1" key="2">
    <citation type="submission" date="2024-10" db="UniProtKB">
        <authorList>
            <consortium name="EnsemblProtists"/>
        </authorList>
    </citation>
    <scope>IDENTIFICATION</scope>
</reference>
<dbReference type="HOGENOM" id="CLU_2502649_0_0_1"/>
<sequence>MVFLKGSNSISRSRISILPCQYGDDQRPLPAQLAPPAKNTCHPGRRGGAPSRTALLSPIMPVASKALVRAAHTPREGARLGRERRR</sequence>
<protein>
    <submittedName>
        <fullName evidence="1">Uncharacterized protein</fullName>
    </submittedName>
</protein>
<dbReference type="PaxDb" id="2903-EOD17248"/>
<dbReference type="Proteomes" id="UP000013827">
    <property type="component" value="Unassembled WGS sequence"/>
</dbReference>
<organism evidence="1 2">
    <name type="scientific">Emiliania huxleyi (strain CCMP1516)</name>
    <dbReference type="NCBI Taxonomy" id="280463"/>
    <lineage>
        <taxon>Eukaryota</taxon>
        <taxon>Haptista</taxon>
        <taxon>Haptophyta</taxon>
        <taxon>Prymnesiophyceae</taxon>
        <taxon>Isochrysidales</taxon>
        <taxon>Noelaerhabdaceae</taxon>
        <taxon>Emiliania</taxon>
    </lineage>
</organism>
<keyword evidence="2" id="KW-1185">Reference proteome</keyword>
<dbReference type="GeneID" id="17263394"/>
<evidence type="ECO:0000313" key="2">
    <source>
        <dbReference type="Proteomes" id="UP000013827"/>
    </source>
</evidence>
<dbReference type="EnsemblProtists" id="EOD17248">
    <property type="protein sequence ID" value="EOD17248"/>
    <property type="gene ID" value="EMIHUDRAFT_459007"/>
</dbReference>
<dbReference type="KEGG" id="ehx:EMIHUDRAFT_459007"/>
<dbReference type="RefSeq" id="XP_005769677.1">
    <property type="nucleotide sequence ID" value="XM_005769620.1"/>
</dbReference>
<evidence type="ECO:0000313" key="1">
    <source>
        <dbReference type="EnsemblProtists" id="EOD17248"/>
    </source>
</evidence>
<name>A0A0D3J163_EMIH1</name>